<dbReference type="Gene3D" id="1.10.760.10">
    <property type="entry name" value="Cytochrome c-like domain"/>
    <property type="match status" value="1"/>
</dbReference>
<comment type="similarity">
    <text evidence="2">Belongs to the cytochrome c family. PetJ subfamily.</text>
</comment>
<feature type="signal peptide" evidence="10">
    <location>
        <begin position="1"/>
        <end position="41"/>
    </location>
</feature>
<evidence type="ECO:0000256" key="1">
    <source>
        <dbReference type="ARBA" id="ARBA00004518"/>
    </source>
</evidence>
<name>A0A2W4UL75_9CYAN</name>
<dbReference type="GO" id="GO:0005506">
    <property type="term" value="F:iron ion binding"/>
    <property type="evidence" value="ECO:0007669"/>
    <property type="project" value="InterPro"/>
</dbReference>
<gene>
    <name evidence="12" type="ORF">DCF25_07395</name>
</gene>
<dbReference type="SUPFAM" id="SSF46626">
    <property type="entry name" value="Cytochrome c"/>
    <property type="match status" value="1"/>
</dbReference>
<keyword evidence="6" id="KW-0249">Electron transport</keyword>
<evidence type="ECO:0000256" key="3">
    <source>
        <dbReference type="ARBA" id="ARBA00022448"/>
    </source>
</evidence>
<organism evidence="12 13">
    <name type="scientific">Leptolyngbya foveolarum</name>
    <dbReference type="NCBI Taxonomy" id="47253"/>
    <lineage>
        <taxon>Bacteria</taxon>
        <taxon>Bacillati</taxon>
        <taxon>Cyanobacteriota</taxon>
        <taxon>Cyanophyceae</taxon>
        <taxon>Leptolyngbyales</taxon>
        <taxon>Leptolyngbyaceae</taxon>
        <taxon>Leptolyngbya group</taxon>
        <taxon>Leptolyngbya</taxon>
    </lineage>
</organism>
<reference evidence="13" key="1">
    <citation type="submission" date="2018-04" db="EMBL/GenBank/DDBJ databases">
        <authorList>
            <person name="Cornet L."/>
        </authorList>
    </citation>
    <scope>NUCLEOTIDE SEQUENCE [LARGE SCALE GENOMIC DNA]</scope>
</reference>
<keyword evidence="3" id="KW-0813">Transport</keyword>
<dbReference type="AlphaFoldDB" id="A0A2W4UL75"/>
<dbReference type="InterPro" id="IPR023655">
    <property type="entry name" value="Cyt_C6"/>
</dbReference>
<dbReference type="Proteomes" id="UP000249354">
    <property type="component" value="Unassembled WGS sequence"/>
</dbReference>
<evidence type="ECO:0000256" key="2">
    <source>
        <dbReference type="ARBA" id="ARBA00009650"/>
    </source>
</evidence>
<evidence type="ECO:0000313" key="13">
    <source>
        <dbReference type="Proteomes" id="UP000249354"/>
    </source>
</evidence>
<evidence type="ECO:0000256" key="4">
    <source>
        <dbReference type="ARBA" id="ARBA00022617"/>
    </source>
</evidence>
<dbReference type="InterPro" id="IPR036909">
    <property type="entry name" value="Cyt_c-like_dom_sf"/>
</dbReference>
<accession>A0A2W4UL75</accession>
<dbReference type="InterPro" id="IPR009056">
    <property type="entry name" value="Cyt_c-like_dom"/>
</dbReference>
<feature type="chain" id="PRO_5015862038" description="Cytochrome c domain-containing protein" evidence="10">
    <location>
        <begin position="42"/>
        <end position="151"/>
    </location>
</feature>
<protein>
    <recommendedName>
        <fullName evidence="11">Cytochrome c domain-containing protein</fullName>
    </recommendedName>
</protein>
<dbReference type="InterPro" id="IPR008168">
    <property type="entry name" value="Cyt_C_IC"/>
</dbReference>
<dbReference type="PROSITE" id="PS51007">
    <property type="entry name" value="CYTC"/>
    <property type="match status" value="1"/>
</dbReference>
<dbReference type="GO" id="GO:0009055">
    <property type="term" value="F:electron transfer activity"/>
    <property type="evidence" value="ECO:0007669"/>
    <property type="project" value="InterPro"/>
</dbReference>
<dbReference type="Pfam" id="PF13442">
    <property type="entry name" value="Cytochrome_CBB3"/>
    <property type="match status" value="1"/>
</dbReference>
<sequence>MHYFETISTFKARLRRSVAGVLTIVAIALTLSFLPTSSALAAPQLAETAVMNPALETSEAVANEAAAPSSAALFTSNCAGCHAHGGNVIRRGKNLKQKALKRYGYDDVTKIAQIITYGKGIMSAYGDRLTDEEIGAIAQYVKTQSESGWQG</sequence>
<evidence type="ECO:0000256" key="10">
    <source>
        <dbReference type="SAM" id="SignalP"/>
    </source>
</evidence>
<evidence type="ECO:0000256" key="7">
    <source>
        <dbReference type="ARBA" id="ARBA00023004"/>
    </source>
</evidence>
<keyword evidence="10" id="KW-0732">Signal</keyword>
<keyword evidence="7 9" id="KW-0408">Iron</keyword>
<keyword evidence="4 9" id="KW-0349">Heme</keyword>
<evidence type="ECO:0000259" key="11">
    <source>
        <dbReference type="PROSITE" id="PS51007"/>
    </source>
</evidence>
<evidence type="ECO:0000313" key="12">
    <source>
        <dbReference type="EMBL" id="PZO20020.1"/>
    </source>
</evidence>
<keyword evidence="8" id="KW-0793">Thylakoid</keyword>
<dbReference type="PANTHER" id="PTHR34688">
    <property type="entry name" value="CYTOCHROME C6, CHLOROPLASTIC"/>
    <property type="match status" value="1"/>
</dbReference>
<dbReference type="GO" id="GO:0031979">
    <property type="term" value="C:plasma membrane-derived thylakoid lumen"/>
    <property type="evidence" value="ECO:0007669"/>
    <property type="project" value="UniProtKB-SubCell"/>
</dbReference>
<feature type="domain" description="Cytochrome c" evidence="11">
    <location>
        <begin position="65"/>
        <end position="145"/>
    </location>
</feature>
<evidence type="ECO:0000256" key="6">
    <source>
        <dbReference type="ARBA" id="ARBA00022982"/>
    </source>
</evidence>
<dbReference type="EMBL" id="QBMC01000035">
    <property type="protein sequence ID" value="PZO20020.1"/>
    <property type="molecule type" value="Genomic_DNA"/>
</dbReference>
<dbReference type="GO" id="GO:0020037">
    <property type="term" value="F:heme binding"/>
    <property type="evidence" value="ECO:0007669"/>
    <property type="project" value="InterPro"/>
</dbReference>
<evidence type="ECO:0000256" key="9">
    <source>
        <dbReference type="PROSITE-ProRule" id="PRU00433"/>
    </source>
</evidence>
<evidence type="ECO:0000256" key="5">
    <source>
        <dbReference type="ARBA" id="ARBA00022723"/>
    </source>
</evidence>
<dbReference type="PRINTS" id="PR00605">
    <property type="entry name" value="CYTCHROMECIC"/>
</dbReference>
<dbReference type="PANTHER" id="PTHR34688:SF2">
    <property type="entry name" value="CYTOCHROME C6, CHLOROPLASTIC"/>
    <property type="match status" value="1"/>
</dbReference>
<proteinExistence type="inferred from homology"/>
<keyword evidence="5 9" id="KW-0479">Metal-binding</keyword>
<comment type="subcellular location">
    <subcellularLocation>
        <location evidence="1">Cellular thylakoid lumen</location>
    </subcellularLocation>
</comment>
<comment type="caution">
    <text evidence="12">The sequence shown here is derived from an EMBL/GenBank/DDBJ whole genome shotgun (WGS) entry which is preliminary data.</text>
</comment>
<reference evidence="12 13" key="2">
    <citation type="submission" date="2018-06" db="EMBL/GenBank/DDBJ databases">
        <title>Metagenomic assembly of (sub)arctic Cyanobacteria and their associated microbiome from non-axenic cultures.</title>
        <authorList>
            <person name="Baurain D."/>
        </authorList>
    </citation>
    <scope>NUCLEOTIDE SEQUENCE [LARGE SCALE GENOMIC DNA]</scope>
    <source>
        <strain evidence="12">ULC129bin1</strain>
    </source>
</reference>
<evidence type="ECO:0000256" key="8">
    <source>
        <dbReference type="ARBA" id="ARBA00023078"/>
    </source>
</evidence>